<keyword evidence="2" id="KW-1185">Reference proteome</keyword>
<reference evidence="1" key="1">
    <citation type="submission" date="2020-10" db="EMBL/GenBank/DDBJ databases">
        <authorList>
            <person name="Han B."/>
            <person name="Lu T."/>
            <person name="Zhao Q."/>
            <person name="Huang X."/>
            <person name="Zhao Y."/>
        </authorList>
    </citation>
    <scope>NUCLEOTIDE SEQUENCE</scope>
</reference>
<sequence>MAPHGRSGGILLGVDLNFFDIGAIDEGDFYVKFTLRCKSNDFKFVLYTVYGPAQIQNKNAFLVELANTCSKESLPYIIGGDFNIMREREDKSSGDFDYKWPNLFNVVIDSPDLKEIVMSAANILGRGHGDDPTFEKLDRVLVTLEWENQFPLTTLEARDRNISTIPLSFLAPPLDPPVK</sequence>
<evidence type="ECO:0008006" key="3">
    <source>
        <dbReference type="Google" id="ProtNLM"/>
    </source>
</evidence>
<dbReference type="EMBL" id="CAJGYO010000010">
    <property type="protein sequence ID" value="CAD6255780.1"/>
    <property type="molecule type" value="Genomic_DNA"/>
</dbReference>
<proteinExistence type="predicted"/>
<dbReference type="OrthoDB" id="692400at2759"/>
<gene>
    <name evidence="1" type="ORF">NCGR_LOCUS39317</name>
</gene>
<evidence type="ECO:0000313" key="1">
    <source>
        <dbReference type="EMBL" id="CAD6255780.1"/>
    </source>
</evidence>
<name>A0A811QEG3_9POAL</name>
<protein>
    <recommendedName>
        <fullName evidence="3">Endonuclease/exonuclease/phosphatase domain-containing protein</fullName>
    </recommendedName>
</protein>
<dbReference type="Gene3D" id="3.60.10.10">
    <property type="entry name" value="Endonuclease/exonuclease/phosphatase"/>
    <property type="match status" value="1"/>
</dbReference>
<comment type="caution">
    <text evidence="1">The sequence shown here is derived from an EMBL/GenBank/DDBJ whole genome shotgun (WGS) entry which is preliminary data.</text>
</comment>
<organism evidence="1 2">
    <name type="scientific">Miscanthus lutarioriparius</name>
    <dbReference type="NCBI Taxonomy" id="422564"/>
    <lineage>
        <taxon>Eukaryota</taxon>
        <taxon>Viridiplantae</taxon>
        <taxon>Streptophyta</taxon>
        <taxon>Embryophyta</taxon>
        <taxon>Tracheophyta</taxon>
        <taxon>Spermatophyta</taxon>
        <taxon>Magnoliopsida</taxon>
        <taxon>Liliopsida</taxon>
        <taxon>Poales</taxon>
        <taxon>Poaceae</taxon>
        <taxon>PACMAD clade</taxon>
        <taxon>Panicoideae</taxon>
        <taxon>Andropogonodae</taxon>
        <taxon>Andropogoneae</taxon>
        <taxon>Saccharinae</taxon>
        <taxon>Miscanthus</taxon>
    </lineage>
</organism>
<accession>A0A811QEG3</accession>
<dbReference type="Proteomes" id="UP000604825">
    <property type="component" value="Unassembled WGS sequence"/>
</dbReference>
<dbReference type="SUPFAM" id="SSF56219">
    <property type="entry name" value="DNase I-like"/>
    <property type="match status" value="1"/>
</dbReference>
<dbReference type="AlphaFoldDB" id="A0A811QEG3"/>
<dbReference type="InterPro" id="IPR036691">
    <property type="entry name" value="Endo/exonu/phosph_ase_sf"/>
</dbReference>
<evidence type="ECO:0000313" key="2">
    <source>
        <dbReference type="Proteomes" id="UP000604825"/>
    </source>
</evidence>